<dbReference type="GO" id="GO:0043657">
    <property type="term" value="C:host cell"/>
    <property type="evidence" value="ECO:0007669"/>
    <property type="project" value="UniProtKB-SubCell"/>
</dbReference>
<evidence type="ECO:0000256" key="12">
    <source>
        <dbReference type="ARBA" id="ARBA00022807"/>
    </source>
</evidence>
<evidence type="ECO:0000259" key="19">
    <source>
        <dbReference type="PROSITE" id="PS51771"/>
    </source>
</evidence>
<keyword evidence="13" id="KW-0068">Autocatalytic cleavage</keyword>
<keyword evidence="14" id="KW-0460">Magnesium</keyword>
<dbReference type="CDD" id="cd20500">
    <property type="entry name" value="Peptidase_C80"/>
    <property type="match status" value="1"/>
</dbReference>
<evidence type="ECO:0000256" key="1">
    <source>
        <dbReference type="ARBA" id="ARBA00001946"/>
    </source>
</evidence>
<evidence type="ECO:0000256" key="15">
    <source>
        <dbReference type="ARBA" id="ARBA00022870"/>
    </source>
</evidence>
<evidence type="ECO:0000256" key="8">
    <source>
        <dbReference type="ARBA" id="ARBA00022679"/>
    </source>
</evidence>
<dbReference type="Gene3D" id="2.150.10.10">
    <property type="entry name" value="Serralysin-like metalloprotease, C-terminal"/>
    <property type="match status" value="3"/>
</dbReference>
<evidence type="ECO:0000256" key="5">
    <source>
        <dbReference type="ARBA" id="ARBA00022525"/>
    </source>
</evidence>
<evidence type="ECO:0000256" key="10">
    <source>
        <dbReference type="ARBA" id="ARBA00022737"/>
    </source>
</evidence>
<evidence type="ECO:0000256" key="9">
    <source>
        <dbReference type="ARBA" id="ARBA00022723"/>
    </source>
</evidence>
<keyword evidence="16" id="KW-0843">Virulence</keyword>
<keyword evidence="12" id="KW-0788">Thiol protease</keyword>
<evidence type="ECO:0000313" key="21">
    <source>
        <dbReference type="Proteomes" id="UP001591681"/>
    </source>
</evidence>
<evidence type="ECO:0000256" key="13">
    <source>
        <dbReference type="ARBA" id="ARBA00022813"/>
    </source>
</evidence>
<evidence type="ECO:0000313" key="20">
    <source>
        <dbReference type="EMBL" id="KAL2090274.1"/>
    </source>
</evidence>
<keyword evidence="9" id="KW-0479">Metal-binding</keyword>
<keyword evidence="7" id="KW-0645">Protease</keyword>
<comment type="cofactor">
    <cofactor evidence="1">
        <name>Mg(2+)</name>
        <dbReference type="ChEBI" id="CHEBI:18420"/>
    </cofactor>
</comment>
<evidence type="ECO:0000256" key="2">
    <source>
        <dbReference type="ARBA" id="ARBA00004340"/>
    </source>
</evidence>
<reference evidence="20 21" key="1">
    <citation type="submission" date="2024-09" db="EMBL/GenBank/DDBJ databases">
        <title>A chromosome-level genome assembly of Gray's grenadier anchovy, Coilia grayii.</title>
        <authorList>
            <person name="Fu Z."/>
        </authorList>
    </citation>
    <scope>NUCLEOTIDE SEQUENCE [LARGE SCALE GENOMIC DNA]</scope>
    <source>
        <strain evidence="20">G4</strain>
        <tissue evidence="20">Muscle</tissue>
    </source>
</reference>
<dbReference type="Proteomes" id="UP001591681">
    <property type="component" value="Unassembled WGS sequence"/>
</dbReference>
<keyword evidence="6" id="KW-0800">Toxin</keyword>
<dbReference type="EMBL" id="JBHFQA010000012">
    <property type="protein sequence ID" value="KAL2090274.1"/>
    <property type="molecule type" value="Genomic_DNA"/>
</dbReference>
<evidence type="ECO:0000256" key="4">
    <source>
        <dbReference type="ARBA" id="ARBA00004613"/>
    </source>
</evidence>
<evidence type="ECO:0000256" key="18">
    <source>
        <dbReference type="ARBA" id="ARBA00023136"/>
    </source>
</evidence>
<accession>A0ABD1JTU4</accession>
<dbReference type="GO" id="GO:0008234">
    <property type="term" value="F:cysteine-type peptidase activity"/>
    <property type="evidence" value="ECO:0007669"/>
    <property type="project" value="UniProtKB-KW"/>
</dbReference>
<sequence>METIEAQKIEDKLLLASELSYSYRNQLLLILDDEEETLQKAEREYRLDPEYSAKIDKACLLNHSCIPTAVEATVVKIFGSINRCQRTLSGYSGSDLATLMLRPALRSAHLFSLDVNVSATLKFNFMKTFQFRGVTPVLEISNENYHTYQVLDQRDTLVEYESPKRPVDHTTQYDWQNILIMEDDPVVRESATFLYEKHPMVSSVYRLENREPKLIKGPPVPLSQDSRLVIVGHGVKMEEGITMGGHKAQEVAEIISHMGRDGDQIKTISVAACECGADETFMTTLIKELHGRSIETKLHFRSSLLQVTHDGRKITWEHTPNGFVGKHQDHTKKVVVQLGNNGEVIMQEQSDYGGGEFFSDQPNFLMLGDQKEWPKEPERFVDANARQPHTDILEALAWGFFPEGQTDTLMQKLNRPRTTPEDRFVIYDLQFQNERDRMPGQWINTPEKMNEVLQNSYEIKSGEDIVNIITHYASFGESSVSYLIVNDWIYHVSGESLYVYPVGKRLSNNEKADDLKIEYIKAVIELTADKEQYSFMRDYINHFKMGREKYADYARKNVRGEYLKGTFEPNEELWYTTYFTASVISESSRNLRTFPAVLMAVHLTESGDVKIKEMAHTFLLENHPMAAGGTWVLPQRRGYYGSSTAEPLATRSLKNQQKNLLKIVTKEEAICQTFFNNVQNVPDWEVHLYGMVKQTGFDTFISNVKHALDVFSHPPKRPQVLGGSYDSEVTEQDVNSATEVEHSLKLSSYHSQLSNKLPEHIEKQLKEDFGEKFREFHIKPDSVRYENGEIHCQLISDSPSQEIQWKMTVPKEERFHLEKIGENIKDVSEMKISEPANIHRTPENIERMGKAVGTVGLIVGIQGAVHAFERGDTLNGVIGTLQTAHGITEMSLAAVAKASVTSELKVMKTAKTFIESPAGKKSLQILPIAGIGFGIYNVEEDFKRKDTLGYIDGALDSSVLAIDVIEAVQPELAPLLTPVNLGLSVLRMVADDVYMGIQDELESLPEDAGILEKIGAVTAGLLKGVAHFTLDVASFFYTIPYQEIEEGHKLVEHIADYHQYYKLHEVQAGTKAIDFSSGGASWNAGNITFFLHEAQSKLCMDDFVSSNEELGKKCWDVETDQTKDIVLGTGESHELTYSQIQLKVLLFIPAGHKTVVSGYKVLSHTRFGTYYGNDQGNHFFAVQTNEDSQLMEVMLSYYYKLYGDDGDDTFYLGPQRSNVEGQGGTDSYIIPKTGGNTNINNYDPDRAPDALIFSANYSDISVTKSGDDVILHYFTHYKVRLLNWFVGEQFRHINLLSADGVLFEIAPIVVSSVELIARGVNKMSEKTGQKVNASEPLLDSVNNIMGSPYNDHLIGNKEKNVIDGGGGVDYVKGGEGEDMYMVKERQNSRIQIENHSHDNENDMVIIEADFHSFKMKVDGDNVILMPFKDMSSDVTLRNWFRSEADRHLVVLTKDLITFTISANKDLCKQPDLFQSKCILSQSIDYRTSQSPLLVDLRNDDAFQNVTQIYGSDFNDNIVGNANRNTIIPGKGNDFVQGLEGEDWYVVTPGHGLKTIDNHSPDLAQDTLFLRERYELLDCKCKEDGISILINGRKEVILKNWFDSPKSQHLQVQSLDGVTFHLIQNRNQCGGTLKIPFSVDHRNDQKGQNMLMDQKEFASVVEMYGSAGFDMMVGNEEDNTLDSYTGGGRMRGGNGSDTYVVKHERGAKIEIDNSAHDGKIDTVLFDANFLHDQITVQAEQYDVLVNTLRKGYEAQIRLLNYRRAEHNQHLTFQSNDGVFFRVRSPVSTIDKQSPWLEAYRVKLPDNHADCRIDLGYQGNLSSVHTVQGCPQQSNHILGNKLDNALFGGVKDDGLEGGPGHDTLMGGKGEDILMGNSGDDTLYGGEGDDMMLGGSGADSFIPGPGADEVDGGPGRDTVLYEGDHKKGEGVYVNLLTGEGLQADAEGDVLKDIENVIGTIYSDILISGYEPTLLKGSDGDDVLVSVVGEDYLIGGEGKDIYLLISRHGLLTIDNCAEDDAPDVLYLPFLSMYTVSCSQKPDWLSLTFGRRKSLAVEVRLMDWHNSTHKCGHVTLILQEGAKSMEDVC</sequence>
<keyword evidence="21" id="KW-1185">Reference proteome</keyword>
<evidence type="ECO:0000256" key="3">
    <source>
        <dbReference type="ARBA" id="ARBA00004551"/>
    </source>
</evidence>
<keyword evidence="18" id="KW-0472">Membrane</keyword>
<dbReference type="GO" id="GO:0006508">
    <property type="term" value="P:proteolysis"/>
    <property type="evidence" value="ECO:0007669"/>
    <property type="project" value="UniProtKB-KW"/>
</dbReference>
<keyword evidence="8" id="KW-0808">Transferase</keyword>
<dbReference type="PRINTS" id="PR00313">
    <property type="entry name" value="CABNDNGRPT"/>
</dbReference>
<proteinExistence type="predicted"/>
<gene>
    <name evidence="20" type="ORF">ACEWY4_014962</name>
</gene>
<name>A0ABD1JTU4_9TELE</name>
<keyword evidence="17" id="KW-0446">Lipid-binding</keyword>
<dbReference type="Pfam" id="PF00353">
    <property type="entry name" value="HemolysinCabind"/>
    <property type="match status" value="5"/>
</dbReference>
<dbReference type="Gene3D" id="3.40.50.11050">
    <property type="match status" value="1"/>
</dbReference>
<evidence type="ECO:0000256" key="11">
    <source>
        <dbReference type="ARBA" id="ARBA00022801"/>
    </source>
</evidence>
<dbReference type="InterPro" id="IPR011049">
    <property type="entry name" value="Serralysin-like_metalloprot_C"/>
</dbReference>
<evidence type="ECO:0000256" key="7">
    <source>
        <dbReference type="ARBA" id="ARBA00022670"/>
    </source>
</evidence>
<dbReference type="GO" id="GO:0090729">
    <property type="term" value="F:toxin activity"/>
    <property type="evidence" value="ECO:0007669"/>
    <property type="project" value="UniProtKB-KW"/>
</dbReference>
<dbReference type="PROSITE" id="PS00330">
    <property type="entry name" value="HEMOLYSIN_CALCIUM"/>
    <property type="match status" value="2"/>
</dbReference>
<dbReference type="InterPro" id="IPR020974">
    <property type="entry name" value="CPD_dom"/>
</dbReference>
<keyword evidence="15" id="KW-1043">Host membrane</keyword>
<dbReference type="InterPro" id="IPR001343">
    <property type="entry name" value="Hemolysn_Ca-bd"/>
</dbReference>
<dbReference type="GO" id="GO:0016740">
    <property type="term" value="F:transferase activity"/>
    <property type="evidence" value="ECO:0007669"/>
    <property type="project" value="UniProtKB-KW"/>
</dbReference>
<comment type="subcellular location">
    <subcellularLocation>
        <location evidence="2">Host cell</location>
    </subcellularLocation>
    <subcellularLocation>
        <location evidence="3">Host membrane</location>
    </subcellularLocation>
    <subcellularLocation>
        <location evidence="4">Secreted</location>
    </subcellularLocation>
</comment>
<evidence type="ECO:0000256" key="14">
    <source>
        <dbReference type="ARBA" id="ARBA00022842"/>
    </source>
</evidence>
<dbReference type="PANTHER" id="PTHR38340">
    <property type="entry name" value="S-LAYER PROTEIN"/>
    <property type="match status" value="1"/>
</dbReference>
<dbReference type="Pfam" id="PF11713">
    <property type="entry name" value="Peptidase_C80"/>
    <property type="match status" value="1"/>
</dbReference>
<dbReference type="GO" id="GO:0008289">
    <property type="term" value="F:lipid binding"/>
    <property type="evidence" value="ECO:0007669"/>
    <property type="project" value="UniProtKB-KW"/>
</dbReference>
<keyword evidence="11" id="KW-0378">Hydrolase</keyword>
<evidence type="ECO:0000256" key="17">
    <source>
        <dbReference type="ARBA" id="ARBA00023121"/>
    </source>
</evidence>
<keyword evidence="5" id="KW-0964">Secreted</keyword>
<comment type="caution">
    <text evidence="20">The sequence shown here is derived from an EMBL/GenBank/DDBJ whole genome shotgun (WGS) entry which is preliminary data.</text>
</comment>
<dbReference type="PROSITE" id="PS51771">
    <property type="entry name" value="CGT_MARTX_CPD"/>
    <property type="match status" value="1"/>
</dbReference>
<dbReference type="GO" id="GO:0005576">
    <property type="term" value="C:extracellular region"/>
    <property type="evidence" value="ECO:0007669"/>
    <property type="project" value="UniProtKB-SubCell"/>
</dbReference>
<protein>
    <recommendedName>
        <fullName evidence="19">Peptidase C80 domain-containing protein</fullName>
    </recommendedName>
</protein>
<evidence type="ECO:0000256" key="16">
    <source>
        <dbReference type="ARBA" id="ARBA00023026"/>
    </source>
</evidence>
<keyword evidence="10" id="KW-0677">Repeat</keyword>
<dbReference type="InterPro" id="IPR050557">
    <property type="entry name" value="RTX_toxin/Mannuronan_C5-epim"/>
</dbReference>
<dbReference type="SUPFAM" id="SSF51120">
    <property type="entry name" value="beta-Roll"/>
    <property type="match status" value="5"/>
</dbReference>
<feature type="domain" description="Peptidase C80" evidence="19">
    <location>
        <begin position="164"/>
        <end position="338"/>
    </location>
</feature>
<dbReference type="InterPro" id="IPR038383">
    <property type="entry name" value="CPD_dom_sf"/>
</dbReference>
<dbReference type="GO" id="GO:0046872">
    <property type="term" value="F:metal ion binding"/>
    <property type="evidence" value="ECO:0007669"/>
    <property type="project" value="UniProtKB-KW"/>
</dbReference>
<dbReference type="InterPro" id="IPR018511">
    <property type="entry name" value="Hemolysin-typ_Ca-bd_CS"/>
</dbReference>
<dbReference type="PANTHER" id="PTHR38340:SF1">
    <property type="entry name" value="S-LAYER PROTEIN"/>
    <property type="match status" value="1"/>
</dbReference>
<evidence type="ECO:0000256" key="6">
    <source>
        <dbReference type="ARBA" id="ARBA00022656"/>
    </source>
</evidence>
<organism evidence="20 21">
    <name type="scientific">Coilia grayii</name>
    <name type="common">Gray's grenadier anchovy</name>
    <dbReference type="NCBI Taxonomy" id="363190"/>
    <lineage>
        <taxon>Eukaryota</taxon>
        <taxon>Metazoa</taxon>
        <taxon>Chordata</taxon>
        <taxon>Craniata</taxon>
        <taxon>Vertebrata</taxon>
        <taxon>Euteleostomi</taxon>
        <taxon>Actinopterygii</taxon>
        <taxon>Neopterygii</taxon>
        <taxon>Teleostei</taxon>
        <taxon>Clupei</taxon>
        <taxon>Clupeiformes</taxon>
        <taxon>Clupeoidei</taxon>
        <taxon>Engraulidae</taxon>
        <taxon>Coilinae</taxon>
        <taxon>Coilia</taxon>
    </lineage>
</organism>